<feature type="domain" description="SAF" evidence="2">
    <location>
        <begin position="11"/>
        <end position="82"/>
    </location>
</feature>
<keyword evidence="4" id="KW-1185">Reference proteome</keyword>
<dbReference type="InterPro" id="IPR052172">
    <property type="entry name" value="UxaA_altronate/galactarate_dh"/>
</dbReference>
<organism evidence="3 4">
    <name type="scientific">Maribacter vaceletii</name>
    <dbReference type="NCBI Taxonomy" id="1206816"/>
    <lineage>
        <taxon>Bacteria</taxon>
        <taxon>Pseudomonadati</taxon>
        <taxon>Bacteroidota</taxon>
        <taxon>Flavobacteriia</taxon>
        <taxon>Flavobacteriales</taxon>
        <taxon>Flavobacteriaceae</taxon>
        <taxon>Maribacter</taxon>
    </lineage>
</organism>
<evidence type="ECO:0000313" key="4">
    <source>
        <dbReference type="Proteomes" id="UP000269412"/>
    </source>
</evidence>
<dbReference type="Pfam" id="PF08666">
    <property type="entry name" value="SAF"/>
    <property type="match status" value="1"/>
</dbReference>
<dbReference type="OrthoDB" id="9804574at2"/>
<evidence type="ECO:0000313" key="3">
    <source>
        <dbReference type="EMBL" id="RKR07996.1"/>
    </source>
</evidence>
<gene>
    <name evidence="3" type="ORF">CLV91_2761</name>
</gene>
<dbReference type="GO" id="GO:0016829">
    <property type="term" value="F:lyase activity"/>
    <property type="evidence" value="ECO:0007669"/>
    <property type="project" value="UniProtKB-KW"/>
</dbReference>
<evidence type="ECO:0000256" key="1">
    <source>
        <dbReference type="ARBA" id="ARBA00023239"/>
    </source>
</evidence>
<dbReference type="Proteomes" id="UP000269412">
    <property type="component" value="Unassembled WGS sequence"/>
</dbReference>
<comment type="caution">
    <text evidence="3">The sequence shown here is derived from an EMBL/GenBank/DDBJ whole genome shotgun (WGS) entry which is preliminary data.</text>
</comment>
<name>A0A495DTP1_9FLAO</name>
<dbReference type="PANTHER" id="PTHR30536">
    <property type="entry name" value="ALTRONATE/GALACTARATE DEHYDRATASE"/>
    <property type="match status" value="1"/>
</dbReference>
<proteinExistence type="predicted"/>
<keyword evidence="1" id="KW-0456">Lyase</keyword>
<dbReference type="CDD" id="cd11613">
    <property type="entry name" value="SAF_AH_GD"/>
    <property type="match status" value="1"/>
</dbReference>
<accession>A0A495DTP1</accession>
<dbReference type="Gene3D" id="2.30.130.110">
    <property type="match status" value="1"/>
</dbReference>
<dbReference type="RefSeq" id="WP_121068765.1">
    <property type="nucleotide sequence ID" value="NZ_RBIQ01000010.1"/>
</dbReference>
<dbReference type="GO" id="GO:0019698">
    <property type="term" value="P:D-galacturonate catabolic process"/>
    <property type="evidence" value="ECO:0007669"/>
    <property type="project" value="TreeGrafter"/>
</dbReference>
<reference evidence="3 4" key="1">
    <citation type="submission" date="2018-10" db="EMBL/GenBank/DDBJ databases">
        <title>Genomic Encyclopedia of Archaeal and Bacterial Type Strains, Phase II (KMG-II): from individual species to whole genera.</title>
        <authorList>
            <person name="Goeker M."/>
        </authorList>
    </citation>
    <scope>NUCLEOTIDE SEQUENCE [LARGE SCALE GENOMIC DNA]</scope>
    <source>
        <strain evidence="3 4">DSM 25230</strain>
    </source>
</reference>
<dbReference type="SMART" id="SM00858">
    <property type="entry name" value="SAF"/>
    <property type="match status" value="1"/>
</dbReference>
<dbReference type="InterPro" id="IPR013974">
    <property type="entry name" value="SAF"/>
</dbReference>
<evidence type="ECO:0000259" key="2">
    <source>
        <dbReference type="SMART" id="SM00858"/>
    </source>
</evidence>
<dbReference type="PANTHER" id="PTHR30536:SF5">
    <property type="entry name" value="ALTRONATE DEHYDRATASE"/>
    <property type="match status" value="1"/>
</dbReference>
<dbReference type="EMBL" id="RBIQ01000010">
    <property type="protein sequence ID" value="RKR07996.1"/>
    <property type="molecule type" value="Genomic_DNA"/>
</dbReference>
<dbReference type="AlphaFoldDB" id="A0A495DTP1"/>
<sequence>MNKVICLHTSDNVGVALSNLKKGDIISHNSLRIKLLDNIDFGHKVALMPIEKEKKIIKYGVSIGIVTQHILAGSHVHTQNMESLYMKQFTKK</sequence>
<protein>
    <submittedName>
        <fullName evidence="3">Altronate dehydratase small subunit</fullName>
    </submittedName>
</protein>
<dbReference type="InterPro" id="IPR044144">
    <property type="entry name" value="SAF_UxaA/GarD"/>
</dbReference>